<evidence type="ECO:0000256" key="1">
    <source>
        <dbReference type="RuleBase" id="RU369002"/>
    </source>
</evidence>
<dbReference type="InterPro" id="IPR032710">
    <property type="entry name" value="NTF2-like_dom_sf"/>
</dbReference>
<dbReference type="InterPro" id="IPR045875">
    <property type="entry name" value="NTF2"/>
</dbReference>
<dbReference type="GO" id="GO:0006913">
    <property type="term" value="P:nucleocytoplasmic transport"/>
    <property type="evidence" value="ECO:0007669"/>
    <property type="project" value="UniProtKB-UniRule"/>
</dbReference>
<feature type="domain" description="NTF2" evidence="2">
    <location>
        <begin position="15"/>
        <end position="135"/>
    </location>
</feature>
<comment type="function">
    <text evidence="1">Has a role in nuclear-cytoplasmic transport of proteins and mRNAs.</text>
</comment>
<dbReference type="InterPro" id="IPR018222">
    <property type="entry name" value="Nuclear_transport_factor_2_euk"/>
</dbReference>
<dbReference type="SUPFAM" id="SSF54427">
    <property type="entry name" value="NTF2-like"/>
    <property type="match status" value="1"/>
</dbReference>
<comment type="subcellular location">
    <subcellularLocation>
        <location evidence="1">Cytoplasm</location>
    </subcellularLocation>
    <subcellularLocation>
        <location evidence="1">Nucleus</location>
    </subcellularLocation>
</comment>
<dbReference type="STRING" id="1173061.A0A0J9X4D7"/>
<dbReference type="PANTHER" id="PTHR12612">
    <property type="entry name" value="NUCLEAR TRANSPORT FACTOR 2"/>
    <property type="match status" value="1"/>
</dbReference>
<dbReference type="GO" id="GO:0005737">
    <property type="term" value="C:cytoplasm"/>
    <property type="evidence" value="ECO:0007669"/>
    <property type="project" value="UniProtKB-SubCell"/>
</dbReference>
<dbReference type="GO" id="GO:0005634">
    <property type="term" value="C:nucleus"/>
    <property type="evidence" value="ECO:0007669"/>
    <property type="project" value="UniProtKB-SubCell"/>
</dbReference>
<dbReference type="Proteomes" id="UP000242525">
    <property type="component" value="Unassembled WGS sequence"/>
</dbReference>
<keyword evidence="1" id="KW-0813">Transport</keyword>
<comment type="caution">
    <text evidence="3">The sequence shown here is derived from an EMBL/GenBank/DDBJ whole genome shotgun (WGS) entry which is preliminary data.</text>
</comment>
<dbReference type="InterPro" id="IPR019488">
    <property type="entry name" value="Nucl_pore_RNA_shuttling_Mtr2"/>
</dbReference>
<dbReference type="GO" id="GO:0015031">
    <property type="term" value="P:protein transport"/>
    <property type="evidence" value="ECO:0007669"/>
    <property type="project" value="UniProtKB-KW"/>
</dbReference>
<keyword evidence="1" id="KW-0539">Nucleus</keyword>
<dbReference type="Pfam" id="PF10429">
    <property type="entry name" value="Mtr2"/>
    <property type="match status" value="1"/>
</dbReference>
<evidence type="ECO:0000313" key="3">
    <source>
        <dbReference type="EMBL" id="CDO52278.1"/>
    </source>
</evidence>
<protein>
    <recommendedName>
        <fullName evidence="1">NTF2-related export protein</fullName>
    </recommendedName>
</protein>
<dbReference type="OrthoDB" id="25408at2759"/>
<name>A0A0J9X4D7_GEOCN</name>
<keyword evidence="1" id="KW-0653">Protein transport</keyword>
<keyword evidence="4" id="KW-1185">Reference proteome</keyword>
<evidence type="ECO:0000313" key="4">
    <source>
        <dbReference type="Proteomes" id="UP000242525"/>
    </source>
</evidence>
<keyword evidence="1" id="KW-0963">Cytoplasm</keyword>
<reference evidence="3" key="1">
    <citation type="submission" date="2014-03" db="EMBL/GenBank/DDBJ databases">
        <authorList>
            <person name="Casaregola S."/>
        </authorList>
    </citation>
    <scope>NUCLEOTIDE SEQUENCE [LARGE SCALE GENOMIC DNA]</scope>
    <source>
        <strain evidence="3">CLIB 918</strain>
    </source>
</reference>
<dbReference type="AlphaFoldDB" id="A0A0J9X4D7"/>
<organism evidence="3 4">
    <name type="scientific">Geotrichum candidum</name>
    <name type="common">Oospora lactis</name>
    <name type="synonym">Dipodascus geotrichum</name>
    <dbReference type="NCBI Taxonomy" id="1173061"/>
    <lineage>
        <taxon>Eukaryota</taxon>
        <taxon>Fungi</taxon>
        <taxon>Dikarya</taxon>
        <taxon>Ascomycota</taxon>
        <taxon>Saccharomycotina</taxon>
        <taxon>Dipodascomycetes</taxon>
        <taxon>Dipodascales</taxon>
        <taxon>Dipodascaceae</taxon>
        <taxon>Geotrichum</taxon>
    </lineage>
</organism>
<evidence type="ECO:0000259" key="2">
    <source>
        <dbReference type="PROSITE" id="PS50177"/>
    </source>
</evidence>
<gene>
    <name evidence="3" type="ORF">BN980_GECA02s08474g</name>
</gene>
<sequence length="146" mass="16091">MSNDIQQIVTASISGAESFQNQFFKALDDFRQNLPKFLLPDSAIVWNGTPIGGKDAFLEMYSRMPTTAHTVTSFDVHPVPSPSSTTNGPQFILNSSGKVKIGTERGKNVMTFSAVFVLKQDAQKLVYVSSMSYRLVHKPDDATLIM</sequence>
<dbReference type="PROSITE" id="PS50177">
    <property type="entry name" value="NTF2_DOMAIN"/>
    <property type="match status" value="1"/>
</dbReference>
<accession>A0A0J9X4D7</accession>
<proteinExistence type="predicted"/>
<dbReference type="EMBL" id="CCBN010000002">
    <property type="protein sequence ID" value="CDO52278.1"/>
    <property type="molecule type" value="Genomic_DNA"/>
</dbReference>
<dbReference type="GO" id="GO:0051028">
    <property type="term" value="P:mRNA transport"/>
    <property type="evidence" value="ECO:0007669"/>
    <property type="project" value="UniProtKB-UniRule"/>
</dbReference>
<dbReference type="Gene3D" id="3.10.450.50">
    <property type="match status" value="1"/>
</dbReference>